<dbReference type="RefSeq" id="WP_005177637.1">
    <property type="nucleotide sequence ID" value="NZ_BANR01000022.1"/>
</dbReference>
<sequence>MAILKRQWGENSKPRYEARVRVGGKSRSKSFPTRREAQEWEREQQGRKPIGKRADNRLMSVQVG</sequence>
<gene>
    <name evidence="2" type="ORF">GOACH_22_00010</name>
</gene>
<keyword evidence="3" id="KW-1185">Reference proteome</keyword>
<feature type="compositionally biased region" description="Basic and acidic residues" evidence="1">
    <location>
        <begin position="33"/>
        <end position="56"/>
    </location>
</feature>
<evidence type="ECO:0000313" key="3">
    <source>
        <dbReference type="Proteomes" id="UP000010988"/>
    </source>
</evidence>
<accession>L7KNJ7</accession>
<evidence type="ECO:0000256" key="1">
    <source>
        <dbReference type="SAM" id="MobiDB-lite"/>
    </source>
</evidence>
<comment type="caution">
    <text evidence="2">The sequence shown here is derived from an EMBL/GenBank/DDBJ whole genome shotgun (WGS) entry which is preliminary data.</text>
</comment>
<protein>
    <submittedName>
        <fullName evidence="2">Putative recombinase</fullName>
    </submittedName>
</protein>
<evidence type="ECO:0000313" key="2">
    <source>
        <dbReference type="EMBL" id="GAC50204.1"/>
    </source>
</evidence>
<dbReference type="AlphaFoldDB" id="L7KNJ7"/>
<dbReference type="EMBL" id="BANR01000022">
    <property type="protein sequence ID" value="GAC50204.1"/>
    <property type="molecule type" value="Genomic_DNA"/>
</dbReference>
<dbReference type="Proteomes" id="UP000010988">
    <property type="component" value="Unassembled WGS sequence"/>
</dbReference>
<feature type="non-terminal residue" evidence="2">
    <location>
        <position position="64"/>
    </location>
</feature>
<organism evidence="2 3">
    <name type="scientific">Gordonia aichiensis NBRC 108223</name>
    <dbReference type="NCBI Taxonomy" id="1220583"/>
    <lineage>
        <taxon>Bacteria</taxon>
        <taxon>Bacillati</taxon>
        <taxon>Actinomycetota</taxon>
        <taxon>Actinomycetes</taxon>
        <taxon>Mycobacteriales</taxon>
        <taxon>Gordoniaceae</taxon>
        <taxon>Gordonia</taxon>
    </lineage>
</organism>
<proteinExistence type="predicted"/>
<reference evidence="2 3" key="1">
    <citation type="submission" date="2012-12" db="EMBL/GenBank/DDBJ databases">
        <title>Whole genome shotgun sequence of Gordonia aichiensis NBRC 108223.</title>
        <authorList>
            <person name="Isaki-Nakamura S."/>
            <person name="Hosoyama A."/>
            <person name="Tsuchikane K."/>
            <person name="Ando Y."/>
            <person name="Baba S."/>
            <person name="Ohji S."/>
            <person name="Hamada M."/>
            <person name="Tamura T."/>
            <person name="Yamazoe A."/>
            <person name="Yamazaki S."/>
            <person name="Fujita N."/>
        </authorList>
    </citation>
    <scope>NUCLEOTIDE SEQUENCE [LARGE SCALE GENOMIC DNA]</scope>
    <source>
        <strain evidence="2 3">NBRC 108223</strain>
    </source>
</reference>
<name>L7KNJ7_9ACTN</name>
<feature type="region of interest" description="Disordered" evidence="1">
    <location>
        <begin position="1"/>
        <end position="64"/>
    </location>
</feature>